<accession>A0A0P9F5G6</accession>
<dbReference type="PANTHER" id="PTHR13887">
    <property type="entry name" value="GLUTATHIONE S-TRANSFERASE KAPPA"/>
    <property type="match status" value="1"/>
</dbReference>
<dbReference type="InterPro" id="IPR036249">
    <property type="entry name" value="Thioredoxin-like_sf"/>
</dbReference>
<evidence type="ECO:0000256" key="6">
    <source>
        <dbReference type="SAM" id="Phobius"/>
    </source>
</evidence>
<keyword evidence="5" id="KW-0676">Redox-active center</keyword>
<dbReference type="PANTHER" id="PTHR13887:SF14">
    <property type="entry name" value="DISULFIDE BOND FORMATION PROTEIN D"/>
    <property type="match status" value="1"/>
</dbReference>
<dbReference type="Gene3D" id="3.40.30.10">
    <property type="entry name" value="Glutaredoxin"/>
    <property type="match status" value="1"/>
</dbReference>
<evidence type="ECO:0000259" key="7">
    <source>
        <dbReference type="PROSITE" id="PS51352"/>
    </source>
</evidence>
<dbReference type="PROSITE" id="PS51352">
    <property type="entry name" value="THIOREDOXIN_2"/>
    <property type="match status" value="1"/>
</dbReference>
<feature type="domain" description="Thioredoxin" evidence="7">
    <location>
        <begin position="41"/>
        <end position="226"/>
    </location>
</feature>
<evidence type="ECO:0000313" key="8">
    <source>
        <dbReference type="EMBL" id="KPV51744.1"/>
    </source>
</evidence>
<proteinExistence type="inferred from homology"/>
<dbReference type="Proteomes" id="UP000050509">
    <property type="component" value="Unassembled WGS sequence"/>
</dbReference>
<feature type="transmembrane region" description="Helical" evidence="6">
    <location>
        <begin position="21"/>
        <end position="43"/>
    </location>
</feature>
<evidence type="ECO:0000256" key="4">
    <source>
        <dbReference type="ARBA" id="ARBA00023157"/>
    </source>
</evidence>
<reference evidence="8 9" key="1">
    <citation type="submission" date="2015-09" db="EMBL/GenBank/DDBJ databases">
        <title>Draft genome sequence of Kouleothrix aurantiaca JCM 19913.</title>
        <authorList>
            <person name="Hemp J."/>
        </authorList>
    </citation>
    <scope>NUCLEOTIDE SEQUENCE [LARGE SCALE GENOMIC DNA]</scope>
    <source>
        <strain evidence="8 9">COM-B</strain>
    </source>
</reference>
<dbReference type="InterPro" id="IPR013766">
    <property type="entry name" value="Thioredoxin_domain"/>
</dbReference>
<keyword evidence="6" id="KW-0812">Transmembrane</keyword>
<evidence type="ECO:0000313" key="9">
    <source>
        <dbReference type="Proteomes" id="UP000050509"/>
    </source>
</evidence>
<dbReference type="Pfam" id="PF13462">
    <property type="entry name" value="Thioredoxin_4"/>
    <property type="match status" value="1"/>
</dbReference>
<dbReference type="AlphaFoldDB" id="A0A0P9F5G6"/>
<comment type="caution">
    <text evidence="8">The sequence shown here is derived from an EMBL/GenBank/DDBJ whole genome shotgun (WGS) entry which is preliminary data.</text>
</comment>
<name>A0A0P9F5G6_9CHLR</name>
<organism evidence="8 9">
    <name type="scientific">Kouleothrix aurantiaca</name>
    <dbReference type="NCBI Taxonomy" id="186479"/>
    <lineage>
        <taxon>Bacteria</taxon>
        <taxon>Bacillati</taxon>
        <taxon>Chloroflexota</taxon>
        <taxon>Chloroflexia</taxon>
        <taxon>Chloroflexales</taxon>
        <taxon>Roseiflexineae</taxon>
        <taxon>Roseiflexaceae</taxon>
        <taxon>Kouleothrix</taxon>
    </lineage>
</organism>
<dbReference type="GO" id="GO:0016491">
    <property type="term" value="F:oxidoreductase activity"/>
    <property type="evidence" value="ECO:0007669"/>
    <property type="project" value="UniProtKB-KW"/>
</dbReference>
<dbReference type="SUPFAM" id="SSF52833">
    <property type="entry name" value="Thioredoxin-like"/>
    <property type="match status" value="1"/>
</dbReference>
<keyword evidence="6" id="KW-1133">Transmembrane helix</keyword>
<gene>
    <name evidence="8" type="ORF">SE17_19485</name>
</gene>
<evidence type="ECO:0000256" key="3">
    <source>
        <dbReference type="ARBA" id="ARBA00023002"/>
    </source>
</evidence>
<keyword evidence="9" id="KW-1185">Reference proteome</keyword>
<evidence type="ECO:0000256" key="2">
    <source>
        <dbReference type="ARBA" id="ARBA00022729"/>
    </source>
</evidence>
<sequence>MARTTQRGRAAKTTRTTPMLRNFYILLGLMVVVGIAVVGTATLRRDAPAAAGTASYAGSDLPAKGSASAPVTVVEYADFQCPGCGAFATQMEAQFTRDYIDTGKVRMLYHDFPLQQHPNAIPAAEAARCAAQQNAFWPMHDMLFARQDAWSTQSQPLAAFLGYADALKLDRAAFQSCMEQHSTQPAVLAARQASMNASIMQTPTFVINGRQYDATQLRSAVDAALGAQGK</sequence>
<comment type="similarity">
    <text evidence="1">Belongs to the thioredoxin family. DsbA subfamily.</text>
</comment>
<evidence type="ECO:0000256" key="1">
    <source>
        <dbReference type="ARBA" id="ARBA00005791"/>
    </source>
</evidence>
<evidence type="ECO:0000256" key="5">
    <source>
        <dbReference type="ARBA" id="ARBA00023284"/>
    </source>
</evidence>
<keyword evidence="2" id="KW-0732">Signal</keyword>
<keyword evidence="4" id="KW-1015">Disulfide bond</keyword>
<keyword evidence="3" id="KW-0560">Oxidoreductase</keyword>
<protein>
    <recommendedName>
        <fullName evidence="7">Thioredoxin domain-containing protein</fullName>
    </recommendedName>
</protein>
<dbReference type="InterPro" id="IPR012336">
    <property type="entry name" value="Thioredoxin-like_fold"/>
</dbReference>
<dbReference type="EMBL" id="LJCR01000793">
    <property type="protein sequence ID" value="KPV51744.1"/>
    <property type="molecule type" value="Genomic_DNA"/>
</dbReference>
<keyword evidence="6" id="KW-0472">Membrane</keyword>